<dbReference type="Gene3D" id="1.20.1720.10">
    <property type="entry name" value="Multidrug resistance protein D"/>
    <property type="match status" value="1"/>
</dbReference>
<feature type="transmembrane region" description="Helical" evidence="7">
    <location>
        <begin position="370"/>
        <end position="389"/>
    </location>
</feature>
<dbReference type="SUPFAM" id="SSF103473">
    <property type="entry name" value="MFS general substrate transporter"/>
    <property type="match status" value="1"/>
</dbReference>
<dbReference type="Gene3D" id="1.20.1250.20">
    <property type="entry name" value="MFS general substrate transporter like domains"/>
    <property type="match status" value="1"/>
</dbReference>
<dbReference type="InterPro" id="IPR020846">
    <property type="entry name" value="MFS_dom"/>
</dbReference>
<dbReference type="PRINTS" id="PR01036">
    <property type="entry name" value="TCRTETB"/>
</dbReference>
<keyword evidence="3 7" id="KW-0812">Transmembrane</keyword>
<evidence type="ECO:0000259" key="8">
    <source>
        <dbReference type="PROSITE" id="PS50850"/>
    </source>
</evidence>
<evidence type="ECO:0000256" key="3">
    <source>
        <dbReference type="ARBA" id="ARBA00022692"/>
    </source>
</evidence>
<feature type="transmembrane region" description="Helical" evidence="7">
    <location>
        <begin position="137"/>
        <end position="154"/>
    </location>
</feature>
<organism evidence="9 10">
    <name type="scientific">Hyphodiscus hymeniophilus</name>
    <dbReference type="NCBI Taxonomy" id="353542"/>
    <lineage>
        <taxon>Eukaryota</taxon>
        <taxon>Fungi</taxon>
        <taxon>Dikarya</taxon>
        <taxon>Ascomycota</taxon>
        <taxon>Pezizomycotina</taxon>
        <taxon>Leotiomycetes</taxon>
        <taxon>Helotiales</taxon>
        <taxon>Hyphodiscaceae</taxon>
        <taxon>Hyphodiscus</taxon>
    </lineage>
</organism>
<dbReference type="PANTHER" id="PTHR23501:SF187">
    <property type="entry name" value="MAJOR FACILITATOR SUPERFAMILY (MFS) PROFILE DOMAIN-CONTAINING PROTEIN"/>
    <property type="match status" value="1"/>
</dbReference>
<dbReference type="InterPro" id="IPR036259">
    <property type="entry name" value="MFS_trans_sf"/>
</dbReference>
<dbReference type="EMBL" id="VNKQ01000012">
    <property type="protein sequence ID" value="KAG0647639.1"/>
    <property type="molecule type" value="Genomic_DNA"/>
</dbReference>
<feature type="transmembrane region" description="Helical" evidence="7">
    <location>
        <begin position="264"/>
        <end position="283"/>
    </location>
</feature>
<feature type="transmembrane region" description="Helical" evidence="7">
    <location>
        <begin position="196"/>
        <end position="215"/>
    </location>
</feature>
<keyword evidence="2" id="KW-0813">Transport</keyword>
<evidence type="ECO:0000313" key="9">
    <source>
        <dbReference type="EMBL" id="KAG0647639.1"/>
    </source>
</evidence>
<name>A0A9P7AVN8_9HELO</name>
<feature type="transmembrane region" description="Helical" evidence="7">
    <location>
        <begin position="80"/>
        <end position="103"/>
    </location>
</feature>
<dbReference type="PROSITE" id="PS50850">
    <property type="entry name" value="MFS"/>
    <property type="match status" value="1"/>
</dbReference>
<dbReference type="OrthoDB" id="10021397at2759"/>
<feature type="domain" description="Major facilitator superfamily (MFS) profile" evidence="8">
    <location>
        <begin position="43"/>
        <end position="493"/>
    </location>
</feature>
<keyword evidence="5 7" id="KW-0472">Membrane</keyword>
<feature type="transmembrane region" description="Helical" evidence="7">
    <location>
        <begin position="235"/>
        <end position="252"/>
    </location>
</feature>
<evidence type="ECO:0000256" key="7">
    <source>
        <dbReference type="SAM" id="Phobius"/>
    </source>
</evidence>
<dbReference type="InterPro" id="IPR011701">
    <property type="entry name" value="MFS"/>
</dbReference>
<accession>A0A9P7AVN8</accession>
<feature type="transmembrane region" description="Helical" evidence="7">
    <location>
        <begin position="344"/>
        <end position="363"/>
    </location>
</feature>
<comment type="subcellular location">
    <subcellularLocation>
        <location evidence="1">Membrane</location>
        <topology evidence="1">Multi-pass membrane protein</topology>
    </subcellularLocation>
</comment>
<feature type="transmembrane region" description="Helical" evidence="7">
    <location>
        <begin position="395"/>
        <end position="417"/>
    </location>
</feature>
<reference evidence="9" key="1">
    <citation type="submission" date="2019-07" db="EMBL/GenBank/DDBJ databases">
        <title>Hyphodiscus hymeniophilus genome sequencing and assembly.</title>
        <authorList>
            <person name="Kramer G."/>
            <person name="Nodwell J."/>
        </authorList>
    </citation>
    <scope>NUCLEOTIDE SEQUENCE</scope>
    <source>
        <strain evidence="9">ATCC 34498</strain>
    </source>
</reference>
<feature type="transmembrane region" description="Helical" evidence="7">
    <location>
        <begin position="166"/>
        <end position="184"/>
    </location>
</feature>
<protein>
    <submittedName>
        <fullName evidence="9">MFS efflux transporter aclA</fullName>
    </submittedName>
</protein>
<evidence type="ECO:0000256" key="4">
    <source>
        <dbReference type="ARBA" id="ARBA00022989"/>
    </source>
</evidence>
<gene>
    <name evidence="9" type="ORF">D0Z07_6885</name>
</gene>
<keyword evidence="4 7" id="KW-1133">Transmembrane helix</keyword>
<comment type="caution">
    <text evidence="9">The sequence shown here is derived from an EMBL/GenBank/DDBJ whole genome shotgun (WGS) entry which is preliminary data.</text>
</comment>
<dbReference type="GO" id="GO:0005886">
    <property type="term" value="C:plasma membrane"/>
    <property type="evidence" value="ECO:0007669"/>
    <property type="project" value="TreeGrafter"/>
</dbReference>
<evidence type="ECO:0000256" key="1">
    <source>
        <dbReference type="ARBA" id="ARBA00004141"/>
    </source>
</evidence>
<evidence type="ECO:0000313" key="10">
    <source>
        <dbReference type="Proteomes" id="UP000785200"/>
    </source>
</evidence>
<keyword evidence="6" id="KW-0325">Glycoprotein</keyword>
<dbReference type="Proteomes" id="UP000785200">
    <property type="component" value="Unassembled WGS sequence"/>
</dbReference>
<feature type="transmembrane region" description="Helical" evidence="7">
    <location>
        <begin position="40"/>
        <end position="60"/>
    </location>
</feature>
<evidence type="ECO:0000256" key="5">
    <source>
        <dbReference type="ARBA" id="ARBA00023136"/>
    </source>
</evidence>
<evidence type="ECO:0000256" key="2">
    <source>
        <dbReference type="ARBA" id="ARBA00022448"/>
    </source>
</evidence>
<dbReference type="PANTHER" id="PTHR23501">
    <property type="entry name" value="MAJOR FACILITATOR SUPERFAMILY"/>
    <property type="match status" value="1"/>
</dbReference>
<feature type="transmembrane region" description="Helical" evidence="7">
    <location>
        <begin position="110"/>
        <end position="131"/>
    </location>
</feature>
<dbReference type="GO" id="GO:0022857">
    <property type="term" value="F:transmembrane transporter activity"/>
    <property type="evidence" value="ECO:0007669"/>
    <property type="project" value="InterPro"/>
</dbReference>
<proteinExistence type="predicted"/>
<dbReference type="Pfam" id="PF07690">
    <property type="entry name" value="MFS_1"/>
    <property type="match status" value="1"/>
</dbReference>
<dbReference type="AlphaFoldDB" id="A0A9P7AVN8"/>
<evidence type="ECO:0000256" key="6">
    <source>
        <dbReference type="ARBA" id="ARBA00023180"/>
    </source>
</evidence>
<sequence>MSFESDGSNAVKTEIQDAVSEKAVDSSVGPVEPTKRDWRFWMIFVALSVTGLLSALEVTVTSNALPTIVHDLDLGENYEWIVNVFFLASMVFQPLTGQIANIFGRRWPMIFSVCMLIIGSGISGGATNVATLISGRAIQGVGGGGINVLIELIICDLVPLRERSKFLAIIMATFTVGTSLGPFIGGEIVQKSSWRWVFYLNLPIGGAALLLLFAFLQVRYTKETTISQKLKRIDWVGNLILIPSLVAILIALTDAGTTAPWSSWRIILPLTIGLCGLVAFQIFESSRFCLEPTIPTHLFSNRTTITALVLAFIHTIDTVWVIYFLPVYFQAILLSTPGRSGVQLLPTLLILVPFAIAGGITVAKFGRYRPLHHIGFALMAIGFGLFTMLESESSVAEWVIFQAITAAGSGIIVSCLLPAIQASLTEADSGSSTATFAFTRSFGAVWGLTVPAAIFNNQFDQHASRIADANIRQMFVGGKAYASWPLSRPTEVG</sequence>
<keyword evidence="10" id="KW-1185">Reference proteome</keyword>
<dbReference type="CDD" id="cd17502">
    <property type="entry name" value="MFS_Azr1_MDR_like"/>
    <property type="match status" value="1"/>
</dbReference>
<feature type="transmembrane region" description="Helical" evidence="7">
    <location>
        <begin position="304"/>
        <end position="324"/>
    </location>
</feature>